<gene>
    <name evidence="6" type="ORF">IRJ41_011345</name>
</gene>
<dbReference type="AlphaFoldDB" id="A0A9W7WKY2"/>
<dbReference type="SMART" id="SM00406">
    <property type="entry name" value="IGv"/>
    <property type="match status" value="1"/>
</dbReference>
<accession>A0A9W7WKY2</accession>
<dbReference type="Proteomes" id="UP001059041">
    <property type="component" value="Linkage Group LG11"/>
</dbReference>
<dbReference type="InterPro" id="IPR013783">
    <property type="entry name" value="Ig-like_fold"/>
</dbReference>
<dbReference type="InterPro" id="IPR013106">
    <property type="entry name" value="Ig_V-set"/>
</dbReference>
<comment type="caution">
    <text evidence="6">The sequence shown here is derived from an EMBL/GenBank/DDBJ whole genome shotgun (WGS) entry which is preliminary data.</text>
</comment>
<keyword evidence="3" id="KW-1133">Transmembrane helix</keyword>
<feature type="transmembrane region" description="Helical" evidence="3">
    <location>
        <begin position="229"/>
        <end position="254"/>
    </location>
</feature>
<name>A0A9W7WKY2_TRIRA</name>
<evidence type="ECO:0000313" key="7">
    <source>
        <dbReference type="Proteomes" id="UP001059041"/>
    </source>
</evidence>
<keyword evidence="1" id="KW-1015">Disulfide bond</keyword>
<feature type="domain" description="Ig-like" evidence="5">
    <location>
        <begin position="124"/>
        <end position="217"/>
    </location>
</feature>
<dbReference type="Pfam" id="PF07654">
    <property type="entry name" value="C1-set"/>
    <property type="match status" value="1"/>
</dbReference>
<dbReference type="CDD" id="cd00099">
    <property type="entry name" value="IgV"/>
    <property type="match status" value="1"/>
</dbReference>
<dbReference type="SUPFAM" id="SSF48726">
    <property type="entry name" value="Immunoglobulin"/>
    <property type="match status" value="2"/>
</dbReference>
<evidence type="ECO:0000256" key="1">
    <source>
        <dbReference type="ARBA" id="ARBA00023157"/>
    </source>
</evidence>
<dbReference type="PROSITE" id="PS50835">
    <property type="entry name" value="IG_LIKE"/>
    <property type="match status" value="2"/>
</dbReference>
<evidence type="ECO:0000256" key="2">
    <source>
        <dbReference type="ARBA" id="ARBA00023180"/>
    </source>
</evidence>
<evidence type="ECO:0000256" key="3">
    <source>
        <dbReference type="SAM" id="Phobius"/>
    </source>
</evidence>
<protein>
    <recommendedName>
        <fullName evidence="5">Ig-like domain-containing protein</fullName>
    </recommendedName>
</protein>
<dbReference type="InterPro" id="IPR036179">
    <property type="entry name" value="Ig-like_dom_sf"/>
</dbReference>
<feature type="chain" id="PRO_5040802929" description="Ig-like domain-containing protein" evidence="4">
    <location>
        <begin position="20"/>
        <end position="285"/>
    </location>
</feature>
<feature type="domain" description="Ig-like" evidence="5">
    <location>
        <begin position="34"/>
        <end position="119"/>
    </location>
</feature>
<dbReference type="SMART" id="SM00409">
    <property type="entry name" value="IG"/>
    <property type="match status" value="1"/>
</dbReference>
<dbReference type="PANTHER" id="PTHR19971">
    <property type="entry name" value="SIGNAL-REGULATORY PROTEIN BETA"/>
    <property type="match status" value="1"/>
</dbReference>
<dbReference type="EMBL" id="JAFHDT010000011">
    <property type="protein sequence ID" value="KAI7803764.1"/>
    <property type="molecule type" value="Genomic_DNA"/>
</dbReference>
<sequence>MCFWLLLCFCSSALHMTLSSIVTQSPGLIHALVGNTIEIKCTLETIVNYCHSTVSWYKVNLRTYELTPTRFGSSIVNSDDKTCTLTMTNLTLKDSGLYYCMSTHNSMTLMGNGTKVILTDHSIPKLSNLYSPDETYTSAVLLQCLVTKVVPSQVRVFWVMGQKQHTGWTESAWTNDTDSATEFTRAHVSLTLEEWTQDNEIKCIVEHVGKNISKTLIKWEPPGSKQTCLLLVFGGYGVAVLSMVVNVIISVSLYRGSQEKMSVANSPTKVNTHTVSRESICKVFL</sequence>
<keyword evidence="3" id="KW-0472">Membrane</keyword>
<dbReference type="Pfam" id="PF07686">
    <property type="entry name" value="V-set"/>
    <property type="match status" value="1"/>
</dbReference>
<dbReference type="InterPro" id="IPR003599">
    <property type="entry name" value="Ig_sub"/>
</dbReference>
<dbReference type="InterPro" id="IPR007110">
    <property type="entry name" value="Ig-like_dom"/>
</dbReference>
<evidence type="ECO:0000256" key="4">
    <source>
        <dbReference type="SAM" id="SignalP"/>
    </source>
</evidence>
<keyword evidence="4" id="KW-0732">Signal</keyword>
<keyword evidence="2" id="KW-0325">Glycoprotein</keyword>
<proteinExistence type="predicted"/>
<dbReference type="InterPro" id="IPR003597">
    <property type="entry name" value="Ig_C1-set"/>
</dbReference>
<evidence type="ECO:0000259" key="5">
    <source>
        <dbReference type="PROSITE" id="PS50835"/>
    </source>
</evidence>
<dbReference type="InterPro" id="IPR051755">
    <property type="entry name" value="Ig-like_CS_Receptor"/>
</dbReference>
<keyword evidence="7" id="KW-1185">Reference proteome</keyword>
<keyword evidence="3" id="KW-0812">Transmembrane</keyword>
<organism evidence="6 7">
    <name type="scientific">Triplophysa rosa</name>
    <name type="common">Cave loach</name>
    <dbReference type="NCBI Taxonomy" id="992332"/>
    <lineage>
        <taxon>Eukaryota</taxon>
        <taxon>Metazoa</taxon>
        <taxon>Chordata</taxon>
        <taxon>Craniata</taxon>
        <taxon>Vertebrata</taxon>
        <taxon>Euteleostomi</taxon>
        <taxon>Actinopterygii</taxon>
        <taxon>Neopterygii</taxon>
        <taxon>Teleostei</taxon>
        <taxon>Ostariophysi</taxon>
        <taxon>Cypriniformes</taxon>
        <taxon>Nemacheilidae</taxon>
        <taxon>Triplophysa</taxon>
    </lineage>
</organism>
<dbReference type="Gene3D" id="2.60.40.10">
    <property type="entry name" value="Immunoglobulins"/>
    <property type="match status" value="2"/>
</dbReference>
<evidence type="ECO:0000313" key="6">
    <source>
        <dbReference type="EMBL" id="KAI7803764.1"/>
    </source>
</evidence>
<reference evidence="6" key="1">
    <citation type="submission" date="2021-02" db="EMBL/GenBank/DDBJ databases">
        <title>Comparative genomics reveals that relaxation of natural selection precedes convergent phenotypic evolution of cavefish.</title>
        <authorList>
            <person name="Peng Z."/>
        </authorList>
    </citation>
    <scope>NUCLEOTIDE SEQUENCE</scope>
    <source>
        <tissue evidence="6">Muscle</tissue>
    </source>
</reference>
<feature type="signal peptide" evidence="4">
    <location>
        <begin position="1"/>
        <end position="19"/>
    </location>
</feature>